<feature type="disulfide bond" evidence="19">
    <location>
        <begin position="299"/>
        <end position="315"/>
    </location>
</feature>
<dbReference type="EMBL" id="MU251248">
    <property type="protein sequence ID" value="KAG9256492.1"/>
    <property type="molecule type" value="Genomic_DNA"/>
</dbReference>
<comment type="catalytic activity">
    <reaction evidence="12">
        <text>1D-myo-inositol 1,2-bisphosphate + H2O = 1D-myo-inositol 2-phosphate + phosphate</text>
        <dbReference type="Rhea" id="RHEA:77135"/>
        <dbReference type="ChEBI" id="CHEBI:15377"/>
        <dbReference type="ChEBI" id="CHEBI:43474"/>
        <dbReference type="ChEBI" id="CHEBI:84142"/>
        <dbReference type="ChEBI" id="CHEBI:195539"/>
    </reaction>
    <physiologicalReaction direction="left-to-right" evidence="12">
        <dbReference type="Rhea" id="RHEA:77136"/>
    </physiologicalReaction>
</comment>
<evidence type="ECO:0000256" key="18">
    <source>
        <dbReference type="PIRSR" id="PIRSR000894-1"/>
    </source>
</evidence>
<dbReference type="GO" id="GO:0003993">
    <property type="term" value="F:acid phosphatase activity"/>
    <property type="evidence" value="ECO:0007669"/>
    <property type="project" value="TreeGrafter"/>
</dbReference>
<dbReference type="InterPro" id="IPR033379">
    <property type="entry name" value="Acid_Pase_AS"/>
</dbReference>
<dbReference type="SUPFAM" id="SSF53254">
    <property type="entry name" value="Phosphoglycerate mutase-like"/>
    <property type="match status" value="1"/>
</dbReference>
<feature type="active site" description="Proton donor" evidence="18">
    <location>
        <position position="395"/>
    </location>
</feature>
<dbReference type="GO" id="GO:0016158">
    <property type="term" value="F:inositol hexakisphosphate 3-phosphatase activity"/>
    <property type="evidence" value="ECO:0007669"/>
    <property type="project" value="UniProtKB-EC"/>
</dbReference>
<reference evidence="22" key="1">
    <citation type="journal article" date="2021" name="IMA Fungus">
        <title>Genomic characterization of three marine fungi, including Emericellopsis atlantica sp. nov. with signatures of a generalist lifestyle and marine biomass degradation.</title>
        <authorList>
            <person name="Hagestad O.C."/>
            <person name="Hou L."/>
            <person name="Andersen J.H."/>
            <person name="Hansen E.H."/>
            <person name="Altermark B."/>
            <person name="Li C."/>
            <person name="Kuhnert E."/>
            <person name="Cox R.J."/>
            <person name="Crous P.W."/>
            <person name="Spatafora J.W."/>
            <person name="Lail K."/>
            <person name="Amirebrahimi M."/>
            <person name="Lipzen A."/>
            <person name="Pangilinan J."/>
            <person name="Andreopoulos W."/>
            <person name="Hayes R.D."/>
            <person name="Ng V."/>
            <person name="Grigoriev I.V."/>
            <person name="Jackson S.A."/>
            <person name="Sutton T.D.S."/>
            <person name="Dobson A.D.W."/>
            <person name="Rama T."/>
        </authorList>
    </citation>
    <scope>NUCLEOTIDE SEQUENCE</scope>
    <source>
        <strain evidence="22">TS7</strain>
    </source>
</reference>
<comment type="caution">
    <text evidence="22">The sequence shown here is derived from an EMBL/GenBank/DDBJ whole genome shotgun (WGS) entry which is preliminary data.</text>
</comment>
<keyword evidence="6" id="KW-0378">Hydrolase</keyword>
<dbReference type="PROSITE" id="PS00778">
    <property type="entry name" value="HIS_ACID_PHOSPHAT_2"/>
    <property type="match status" value="1"/>
</dbReference>
<dbReference type="InterPro" id="IPR000560">
    <property type="entry name" value="His_Pase_clade-2"/>
</dbReference>
<evidence type="ECO:0000256" key="11">
    <source>
        <dbReference type="ARBA" id="ARBA00043670"/>
    </source>
</evidence>
<evidence type="ECO:0000256" key="16">
    <source>
        <dbReference type="ARBA" id="ARBA00044106"/>
    </source>
</evidence>
<feature type="disulfide bond" evidence="19">
    <location>
        <begin position="472"/>
        <end position="480"/>
    </location>
</feature>
<evidence type="ECO:0000256" key="20">
    <source>
        <dbReference type="SAM" id="MobiDB-lite"/>
    </source>
</evidence>
<dbReference type="CDD" id="cd07061">
    <property type="entry name" value="HP_HAP_like"/>
    <property type="match status" value="1"/>
</dbReference>
<dbReference type="GeneID" id="70291280"/>
<evidence type="ECO:0000256" key="2">
    <source>
        <dbReference type="ARBA" id="ARBA00005375"/>
    </source>
</evidence>
<comment type="similarity">
    <text evidence="2">Belongs to the histidine acid phosphatase family.</text>
</comment>
<dbReference type="OrthoDB" id="6509975at2759"/>
<gene>
    <name evidence="22" type="ORF">F5Z01DRAFT_513097</name>
</gene>
<keyword evidence="23" id="KW-1185">Reference proteome</keyword>
<evidence type="ECO:0000256" key="3">
    <source>
        <dbReference type="ARBA" id="ARBA00011245"/>
    </source>
</evidence>
<dbReference type="PIRSF" id="PIRSF000894">
    <property type="entry name" value="Acid_phosphatase"/>
    <property type="match status" value="1"/>
</dbReference>
<keyword evidence="8" id="KW-0325">Glycoprotein</keyword>
<evidence type="ECO:0000313" key="22">
    <source>
        <dbReference type="EMBL" id="KAG9256492.1"/>
    </source>
</evidence>
<dbReference type="EC" id="3.1.3.8" evidence="4"/>
<keyword evidence="7 19" id="KW-1015">Disulfide bond</keyword>
<accession>A0A9P7ZRH1</accession>
<sequence>MMAQLRKVLPKNGYHYSQITEHDSPTHPASARRGPGGLWSERRRRPVIVICTAILAILSLVLFFRGPSNGNGCEKQGACRKTSPKLWGQYSPFFSVPSDISPAVPSGCEITHVSLLARHGARYPTEHKSILYSDLIKRIQEDVSRYGAGLEFLQDYEYNLGADQLTFYGEQQLVNMGHDFYQRYQALSDKEDPFIRAAGSERVIASAEKFIEGLYKDTGRDEDAAREGILVVPEEDGYNNTLNHGNCPTFEDGPSSELSHEKQEVWKQIFVPPIRDRLNAKMPGANLSLDETIFMMDMCPFSTVADYHDEKSRFCWLFSEEEWRSYDYFETLDKWYGYGTGNPLGATQGVGYVNELIARLTGKSVDDETSTNSTLDGSAETFPLDRKLYADFSHDNTMSSIYATLGLYNDTGVMPVNHRLPPVETRGFSAAWTVPFAARMSVEKMRCDAAPDEEEELVWVLVNDRVVPLTHCAADKLGRCSLGDFVEGLSFARSGGQWDQCFRDT</sequence>
<feature type="transmembrane region" description="Helical" evidence="21">
    <location>
        <begin position="47"/>
        <end position="66"/>
    </location>
</feature>
<evidence type="ECO:0000256" key="8">
    <source>
        <dbReference type="ARBA" id="ARBA00023180"/>
    </source>
</evidence>
<proteinExistence type="inferred from homology"/>
<dbReference type="RefSeq" id="XP_046120416.1">
    <property type="nucleotide sequence ID" value="XM_046260377.1"/>
</dbReference>
<dbReference type="Pfam" id="PF00328">
    <property type="entry name" value="His_Phos_2"/>
    <property type="match status" value="1"/>
</dbReference>
<keyword evidence="21" id="KW-0812">Transmembrane</keyword>
<dbReference type="Gene3D" id="3.40.50.1240">
    <property type="entry name" value="Phosphoglycerate mutase-like"/>
    <property type="match status" value="1"/>
</dbReference>
<dbReference type="InterPro" id="IPR016274">
    <property type="entry name" value="Histidine_acid_Pase_euk"/>
</dbReference>
<feature type="region of interest" description="Disordered" evidence="20">
    <location>
        <begin position="17"/>
        <end position="37"/>
    </location>
</feature>
<comment type="catalytic activity">
    <reaction evidence="11">
        <text>1D-myo-inositol 1,2,5,6-tetrakisphosphate + H2O = 1D-myo-inositol 1,2,6-trisphosphate + phosphate</text>
        <dbReference type="Rhea" id="RHEA:77119"/>
        <dbReference type="ChEBI" id="CHEBI:15377"/>
        <dbReference type="ChEBI" id="CHEBI:43474"/>
        <dbReference type="ChEBI" id="CHEBI:195535"/>
        <dbReference type="ChEBI" id="CHEBI:195537"/>
    </reaction>
    <physiologicalReaction direction="left-to-right" evidence="11">
        <dbReference type="Rhea" id="RHEA:77120"/>
    </physiologicalReaction>
</comment>
<evidence type="ECO:0000256" key="12">
    <source>
        <dbReference type="ARBA" id="ARBA00043675"/>
    </source>
</evidence>
<comment type="catalytic activity">
    <reaction evidence="14">
        <text>1D-myo-inositol 1,2,4,5,6-pentakisphosphate + H2O = 1D-myo-inositol 1,2,5,6-tetrakisphosphate + phosphate</text>
        <dbReference type="Rhea" id="RHEA:77115"/>
        <dbReference type="ChEBI" id="CHEBI:15377"/>
        <dbReference type="ChEBI" id="CHEBI:43474"/>
        <dbReference type="ChEBI" id="CHEBI:57798"/>
        <dbReference type="ChEBI" id="CHEBI:195535"/>
    </reaction>
    <physiologicalReaction direction="left-to-right" evidence="14">
        <dbReference type="Rhea" id="RHEA:77116"/>
    </physiologicalReaction>
</comment>
<comment type="catalytic activity">
    <reaction evidence="15">
        <text>1D-myo-inositol hexakisphosphate + H2O = 1D-myo-inositol 1,2,4,5,6-pentakisphosphate + phosphate</text>
        <dbReference type="Rhea" id="RHEA:16989"/>
        <dbReference type="ChEBI" id="CHEBI:15377"/>
        <dbReference type="ChEBI" id="CHEBI:43474"/>
        <dbReference type="ChEBI" id="CHEBI:57798"/>
        <dbReference type="ChEBI" id="CHEBI:58130"/>
        <dbReference type="EC" id="3.1.3.8"/>
    </reaction>
    <physiologicalReaction direction="left-to-right" evidence="15">
        <dbReference type="Rhea" id="RHEA:16990"/>
    </physiologicalReaction>
</comment>
<evidence type="ECO:0000256" key="21">
    <source>
        <dbReference type="SAM" id="Phobius"/>
    </source>
</evidence>
<keyword evidence="5" id="KW-0964">Secreted</keyword>
<feature type="active site" description="Nucleophile" evidence="18">
    <location>
        <position position="119"/>
    </location>
</feature>
<evidence type="ECO:0000256" key="13">
    <source>
        <dbReference type="ARBA" id="ARBA00043721"/>
    </source>
</evidence>
<name>A0A9P7ZRH1_9HYPO</name>
<dbReference type="PROSITE" id="PS00616">
    <property type="entry name" value="HIS_ACID_PHOSPHAT_1"/>
    <property type="match status" value="1"/>
</dbReference>
<evidence type="ECO:0000256" key="19">
    <source>
        <dbReference type="PIRSR" id="PIRSR000894-2"/>
    </source>
</evidence>
<evidence type="ECO:0000256" key="9">
    <source>
        <dbReference type="ARBA" id="ARBA00041857"/>
    </source>
</evidence>
<evidence type="ECO:0000256" key="5">
    <source>
        <dbReference type="ARBA" id="ARBA00022525"/>
    </source>
</evidence>
<evidence type="ECO:0000256" key="17">
    <source>
        <dbReference type="ARBA" id="ARBA00044262"/>
    </source>
</evidence>
<evidence type="ECO:0000256" key="4">
    <source>
        <dbReference type="ARBA" id="ARBA00012632"/>
    </source>
</evidence>
<dbReference type="GO" id="GO:0005576">
    <property type="term" value="C:extracellular region"/>
    <property type="evidence" value="ECO:0007669"/>
    <property type="project" value="UniProtKB-SubCell"/>
</dbReference>
<feature type="disulfide bond" evidence="19">
    <location>
        <begin position="108"/>
        <end position="447"/>
    </location>
</feature>
<comment type="catalytic activity">
    <reaction evidence="13">
        <text>1D-myo-inositol 1,2,6-trisphosphate + H2O = 1D-myo-inositol 1,2-bisphosphate + phosphate</text>
        <dbReference type="Rhea" id="RHEA:77131"/>
        <dbReference type="ChEBI" id="CHEBI:15377"/>
        <dbReference type="ChEBI" id="CHEBI:43474"/>
        <dbReference type="ChEBI" id="CHEBI:195537"/>
        <dbReference type="ChEBI" id="CHEBI:195539"/>
    </reaction>
    <physiologicalReaction direction="left-to-right" evidence="13">
        <dbReference type="Rhea" id="RHEA:77132"/>
    </physiologicalReaction>
</comment>
<feature type="disulfide bond" evidence="19">
    <location>
        <begin position="247"/>
        <end position="501"/>
    </location>
</feature>
<evidence type="ECO:0000256" key="15">
    <source>
        <dbReference type="ARBA" id="ARBA00043788"/>
    </source>
</evidence>
<dbReference type="PANTHER" id="PTHR20963">
    <property type="entry name" value="MULTIPLE INOSITOL POLYPHOSPHATE PHOSPHATASE-RELATED"/>
    <property type="match status" value="1"/>
</dbReference>
<organism evidence="22 23">
    <name type="scientific">Emericellopsis atlantica</name>
    <dbReference type="NCBI Taxonomy" id="2614577"/>
    <lineage>
        <taxon>Eukaryota</taxon>
        <taxon>Fungi</taxon>
        <taxon>Dikarya</taxon>
        <taxon>Ascomycota</taxon>
        <taxon>Pezizomycotina</taxon>
        <taxon>Sordariomycetes</taxon>
        <taxon>Hypocreomycetidae</taxon>
        <taxon>Hypocreales</taxon>
        <taxon>Bionectriaceae</taxon>
        <taxon>Emericellopsis</taxon>
    </lineage>
</organism>
<dbReference type="InterPro" id="IPR029033">
    <property type="entry name" value="His_PPase_superfam"/>
</dbReference>
<keyword evidence="21" id="KW-0472">Membrane</keyword>
<keyword evidence="21" id="KW-1133">Transmembrane helix</keyword>
<dbReference type="AlphaFoldDB" id="A0A9P7ZRH1"/>
<evidence type="ECO:0000256" key="7">
    <source>
        <dbReference type="ARBA" id="ARBA00023157"/>
    </source>
</evidence>
<dbReference type="Proteomes" id="UP000887229">
    <property type="component" value="Unassembled WGS sequence"/>
</dbReference>
<comment type="subcellular location">
    <subcellularLocation>
        <location evidence="1">Secreted</location>
    </subcellularLocation>
</comment>
<dbReference type="PANTHER" id="PTHR20963:SF24">
    <property type="entry name" value="3-PHYTASE B"/>
    <property type="match status" value="1"/>
</dbReference>
<evidence type="ECO:0000313" key="23">
    <source>
        <dbReference type="Proteomes" id="UP000887229"/>
    </source>
</evidence>
<evidence type="ECO:0000256" key="1">
    <source>
        <dbReference type="ARBA" id="ARBA00004613"/>
    </source>
</evidence>
<evidence type="ECO:0000256" key="6">
    <source>
        <dbReference type="ARBA" id="ARBA00022801"/>
    </source>
</evidence>
<evidence type="ECO:0000256" key="10">
    <source>
        <dbReference type="ARBA" id="ARBA00042300"/>
    </source>
</evidence>
<evidence type="ECO:0000256" key="14">
    <source>
        <dbReference type="ARBA" id="ARBA00043748"/>
    </source>
</evidence>
<comment type="subunit">
    <text evidence="3">Monomer.</text>
</comment>
<protein>
    <recommendedName>
        <fullName evidence="16">Phytase A</fullName>
        <ecNumber evidence="4">3.1.3.8</ecNumber>
    </recommendedName>
    <alternativeName>
        <fullName evidence="17">Histidine acid phosphatase phyA</fullName>
    </alternativeName>
    <alternativeName>
        <fullName evidence="10">Myo-inositol hexakisphosphate phosphohydrolase A</fullName>
    </alternativeName>
    <alternativeName>
        <fullName evidence="9">Myo-inositol-hexaphosphate 3-phosphohydrolase A</fullName>
    </alternativeName>
</protein>